<dbReference type="EMBL" id="VIEB01000008">
    <property type="protein sequence ID" value="TQE13880.1"/>
    <property type="molecule type" value="Genomic_DNA"/>
</dbReference>
<dbReference type="GO" id="GO:0004722">
    <property type="term" value="F:protein serine/threonine phosphatase activity"/>
    <property type="evidence" value="ECO:0007669"/>
    <property type="project" value="InterPro"/>
</dbReference>
<proteinExistence type="predicted"/>
<feature type="domain" description="PPM-type phosphatase" evidence="3">
    <location>
        <begin position="67"/>
        <end position="288"/>
    </location>
</feature>
<evidence type="ECO:0000313" key="4">
    <source>
        <dbReference type="EMBL" id="TQE13880.1"/>
    </source>
</evidence>
<evidence type="ECO:0000313" key="5">
    <source>
        <dbReference type="Proteomes" id="UP000315295"/>
    </source>
</evidence>
<keyword evidence="2" id="KW-0472">Membrane</keyword>
<dbReference type="InterPro" id="IPR036457">
    <property type="entry name" value="PPM-type-like_dom_sf"/>
</dbReference>
<keyword evidence="2" id="KW-0812">Transmembrane</keyword>
<protein>
    <recommendedName>
        <fullName evidence="3">PPM-type phosphatase domain-containing protein</fullName>
    </recommendedName>
</protein>
<feature type="compositionally biased region" description="Basic and acidic residues" evidence="1">
    <location>
        <begin position="34"/>
        <end position="46"/>
    </location>
</feature>
<sequence length="410" mass="44994">MAPGTSKSENILPPYHSKKKAGAGKSESTLTVRYSKEEAGTSKSENKLPVQQSKTDMLISKFDYVFRSGSCSGVGRESEEDGLFCVDNLKEHLGIKGHFPFPAAAFYGVFNGPGGGAAASIIREHIFNFIVEDKCFTFTIKKAIREAFQKAGHAFADIGAPDSSSITSALTVLFLGRKMLIASVGDYQAVMGRRGKEVVLTSEDLEGSKCSSGPLPAAPKVQEIILSEEDEFLVLTWNDYNMCSPHLFTHAREELIDNNDPERCARELVREALHWKWGTNTKNVVICFSPNPPPLLSPLSEISKPESENTEPKNTESENTESENHEVVVLRSTPHHRALGDVIGFSSVISAISQCVVASLQYAYIIRHRENPIKAELLPIIIIVCLIALGLIKRRNKTRGNYDSQIQGGV</sequence>
<dbReference type="STRING" id="106549.A0A540NTI5"/>
<dbReference type="InterPro" id="IPR001932">
    <property type="entry name" value="PPM-type_phosphatase-like_dom"/>
</dbReference>
<organism evidence="4 5">
    <name type="scientific">Malus baccata</name>
    <name type="common">Siberian crab apple</name>
    <name type="synonym">Pyrus baccata</name>
    <dbReference type="NCBI Taxonomy" id="106549"/>
    <lineage>
        <taxon>Eukaryota</taxon>
        <taxon>Viridiplantae</taxon>
        <taxon>Streptophyta</taxon>
        <taxon>Embryophyta</taxon>
        <taxon>Tracheophyta</taxon>
        <taxon>Spermatophyta</taxon>
        <taxon>Magnoliopsida</taxon>
        <taxon>eudicotyledons</taxon>
        <taxon>Gunneridae</taxon>
        <taxon>Pentapetalae</taxon>
        <taxon>rosids</taxon>
        <taxon>fabids</taxon>
        <taxon>Rosales</taxon>
        <taxon>Rosaceae</taxon>
        <taxon>Amygdaloideae</taxon>
        <taxon>Maleae</taxon>
        <taxon>Malus</taxon>
    </lineage>
</organism>
<feature type="region of interest" description="Disordered" evidence="1">
    <location>
        <begin position="298"/>
        <end position="325"/>
    </location>
</feature>
<dbReference type="SMART" id="SM00332">
    <property type="entry name" value="PP2Cc"/>
    <property type="match status" value="1"/>
</dbReference>
<feature type="compositionally biased region" description="Basic and acidic residues" evidence="1">
    <location>
        <begin position="303"/>
        <end position="325"/>
    </location>
</feature>
<evidence type="ECO:0000256" key="1">
    <source>
        <dbReference type="SAM" id="MobiDB-lite"/>
    </source>
</evidence>
<dbReference type="Proteomes" id="UP000315295">
    <property type="component" value="Unassembled WGS sequence"/>
</dbReference>
<name>A0A540NTI5_MALBA</name>
<accession>A0A540NTI5</accession>
<dbReference type="CDD" id="cd00143">
    <property type="entry name" value="PP2Cc"/>
    <property type="match status" value="1"/>
</dbReference>
<reference evidence="4 5" key="1">
    <citation type="journal article" date="2019" name="G3 (Bethesda)">
        <title>Sequencing of a Wild Apple (Malus baccata) Genome Unravels the Differences Between Cultivated and Wild Apple Species Regarding Disease Resistance and Cold Tolerance.</title>
        <authorList>
            <person name="Chen X."/>
        </authorList>
    </citation>
    <scope>NUCLEOTIDE SEQUENCE [LARGE SCALE GENOMIC DNA]</scope>
    <source>
        <strain evidence="5">cv. Shandingzi</strain>
        <tissue evidence="4">Leaves</tissue>
    </source>
</reference>
<feature type="region of interest" description="Disordered" evidence="1">
    <location>
        <begin position="1"/>
        <end position="50"/>
    </location>
</feature>
<gene>
    <name evidence="4" type="ORF">C1H46_000511</name>
</gene>
<evidence type="ECO:0000259" key="3">
    <source>
        <dbReference type="PROSITE" id="PS51746"/>
    </source>
</evidence>
<keyword evidence="5" id="KW-1185">Reference proteome</keyword>
<dbReference type="Pfam" id="PF00481">
    <property type="entry name" value="PP2C"/>
    <property type="match status" value="1"/>
</dbReference>
<dbReference type="Gene3D" id="3.60.40.10">
    <property type="entry name" value="PPM-type phosphatase domain"/>
    <property type="match status" value="1"/>
</dbReference>
<comment type="caution">
    <text evidence="4">The sequence shown here is derived from an EMBL/GenBank/DDBJ whole genome shotgun (WGS) entry which is preliminary data.</text>
</comment>
<dbReference type="AlphaFoldDB" id="A0A540NTI5"/>
<evidence type="ECO:0000256" key="2">
    <source>
        <dbReference type="SAM" id="Phobius"/>
    </source>
</evidence>
<feature type="transmembrane region" description="Helical" evidence="2">
    <location>
        <begin position="377"/>
        <end position="392"/>
    </location>
</feature>
<dbReference type="PROSITE" id="PS51746">
    <property type="entry name" value="PPM_2"/>
    <property type="match status" value="1"/>
</dbReference>
<dbReference type="InterPro" id="IPR015655">
    <property type="entry name" value="PP2C"/>
</dbReference>
<dbReference type="PANTHER" id="PTHR47992">
    <property type="entry name" value="PROTEIN PHOSPHATASE"/>
    <property type="match status" value="1"/>
</dbReference>
<dbReference type="SUPFAM" id="SSF81606">
    <property type="entry name" value="PP2C-like"/>
    <property type="match status" value="1"/>
</dbReference>
<keyword evidence="2" id="KW-1133">Transmembrane helix</keyword>